<reference evidence="1" key="4">
    <citation type="submission" date="2023-01" db="EMBL/GenBank/DDBJ databases">
        <title>Draft genome sequence of Methylobacterium brachythecii strain NBRC 107710.</title>
        <authorList>
            <person name="Sun Q."/>
            <person name="Mori K."/>
        </authorList>
    </citation>
    <scope>NUCLEOTIDE SEQUENCE</scope>
    <source>
        <strain evidence="1">NBRC 107710</strain>
    </source>
</reference>
<gene>
    <name evidence="1" type="ORF">GCM10007884_45440</name>
    <name evidence="2" type="ORF">GGR33_005103</name>
</gene>
<evidence type="ECO:0000313" key="1">
    <source>
        <dbReference type="EMBL" id="GLS46550.1"/>
    </source>
</evidence>
<dbReference type="GO" id="GO:0032259">
    <property type="term" value="P:methylation"/>
    <property type="evidence" value="ECO:0007669"/>
    <property type="project" value="UniProtKB-KW"/>
</dbReference>
<dbReference type="EMBL" id="BSPG01000045">
    <property type="protein sequence ID" value="GLS46550.1"/>
    <property type="molecule type" value="Genomic_DNA"/>
</dbReference>
<evidence type="ECO:0000313" key="3">
    <source>
        <dbReference type="Proteomes" id="UP000517759"/>
    </source>
</evidence>
<comment type="caution">
    <text evidence="2">The sequence shown here is derived from an EMBL/GenBank/DDBJ whole genome shotgun (WGS) entry which is preliminary data.</text>
</comment>
<dbReference type="Proteomes" id="UP000517759">
    <property type="component" value="Unassembled WGS sequence"/>
</dbReference>
<proteinExistence type="predicted"/>
<keyword evidence="4" id="KW-1185">Reference proteome</keyword>
<keyword evidence="2" id="KW-0489">Methyltransferase</keyword>
<dbReference type="InterPro" id="IPR029063">
    <property type="entry name" value="SAM-dependent_MTases_sf"/>
</dbReference>
<dbReference type="GO" id="GO:0008168">
    <property type="term" value="F:methyltransferase activity"/>
    <property type="evidence" value="ECO:0007669"/>
    <property type="project" value="UniProtKB-KW"/>
</dbReference>
<reference evidence="4" key="2">
    <citation type="journal article" date="2019" name="Int. J. Syst. Evol. Microbiol.">
        <title>The Global Catalogue of Microorganisms (GCM) 10K type strain sequencing project: providing services to taxonomists for standard genome sequencing and annotation.</title>
        <authorList>
            <consortium name="The Broad Institute Genomics Platform"/>
            <consortium name="The Broad Institute Genome Sequencing Center for Infectious Disease"/>
            <person name="Wu L."/>
            <person name="Ma J."/>
        </authorList>
    </citation>
    <scope>NUCLEOTIDE SEQUENCE [LARGE SCALE GENOMIC DNA]</scope>
    <source>
        <strain evidence="4">NBRC 107710</strain>
    </source>
</reference>
<dbReference type="SUPFAM" id="SSF53335">
    <property type="entry name" value="S-adenosyl-L-methionine-dependent methyltransferases"/>
    <property type="match status" value="1"/>
</dbReference>
<reference evidence="2 3" key="3">
    <citation type="submission" date="2020-08" db="EMBL/GenBank/DDBJ databases">
        <title>Genomic Encyclopedia of Type Strains, Phase IV (KMG-IV): sequencing the most valuable type-strain genomes for metagenomic binning, comparative biology and taxonomic classification.</title>
        <authorList>
            <person name="Goeker M."/>
        </authorList>
    </citation>
    <scope>NUCLEOTIDE SEQUENCE [LARGE SCALE GENOMIC DNA]</scope>
    <source>
        <strain evidence="2 3">DSM 24105</strain>
    </source>
</reference>
<dbReference type="RefSeq" id="WP_183513479.1">
    <property type="nucleotide sequence ID" value="NZ_JACIDN010000014.1"/>
</dbReference>
<evidence type="ECO:0000313" key="4">
    <source>
        <dbReference type="Proteomes" id="UP001156881"/>
    </source>
</evidence>
<reference evidence="1" key="1">
    <citation type="journal article" date="2014" name="Int. J. Syst. Evol. Microbiol.">
        <title>Complete genome of a new Firmicutes species belonging to the dominant human colonic microbiota ('Ruminococcus bicirculans') reveals two chromosomes and a selective capacity to utilize plant glucans.</title>
        <authorList>
            <consortium name="NISC Comparative Sequencing Program"/>
            <person name="Wegmann U."/>
            <person name="Louis P."/>
            <person name="Goesmann A."/>
            <person name="Henrissat B."/>
            <person name="Duncan S.H."/>
            <person name="Flint H.J."/>
        </authorList>
    </citation>
    <scope>NUCLEOTIDE SEQUENCE</scope>
    <source>
        <strain evidence="1">NBRC 107710</strain>
    </source>
</reference>
<dbReference type="EMBL" id="JACIDN010000014">
    <property type="protein sequence ID" value="MBB3905563.1"/>
    <property type="molecule type" value="Genomic_DNA"/>
</dbReference>
<organism evidence="2 3">
    <name type="scientific">Methylobacterium brachythecii</name>
    <dbReference type="NCBI Taxonomy" id="1176177"/>
    <lineage>
        <taxon>Bacteria</taxon>
        <taxon>Pseudomonadati</taxon>
        <taxon>Pseudomonadota</taxon>
        <taxon>Alphaproteobacteria</taxon>
        <taxon>Hyphomicrobiales</taxon>
        <taxon>Methylobacteriaceae</taxon>
        <taxon>Methylobacterium</taxon>
    </lineage>
</organism>
<dbReference type="AlphaFoldDB" id="A0A7W6AMY4"/>
<dbReference type="Gene3D" id="3.40.50.150">
    <property type="entry name" value="Vaccinia Virus protein VP39"/>
    <property type="match status" value="1"/>
</dbReference>
<name>A0A7W6AMY4_9HYPH</name>
<dbReference type="Proteomes" id="UP001156881">
    <property type="component" value="Unassembled WGS sequence"/>
</dbReference>
<evidence type="ECO:0000313" key="2">
    <source>
        <dbReference type="EMBL" id="MBB3905563.1"/>
    </source>
</evidence>
<sequence>MISKLEDSWWYYTVEKPDRSFFKGVYNDDMILLPRKNLSKIDLKGRKVADICTMEGLIPTIMCKSGASTVVAADSARPSVLKDPGVDTIEMNLRKIDYIKNLHGVDFYYEEIPEKVPAYAHLLGRNTGQFDLVNLSGLLYHVYSPMHWIGSIRPLIRDGGLAIISTNVTLDPTHIMQFNQKGELQMNLTTYWYISVPLFDYMLRYFRLRPIRCEYMKNNGHEYYMSVICRAEEGVIADPDDGWMENSAFHSWDSIWYGGLDMTGKAEKSDIRFKDGKEIDERSGKTDRVDLLEFTRRNPAHLYTGNHEHTAVLRLDDIE</sequence>
<protein>
    <submittedName>
        <fullName evidence="2">2-polyprenyl-3-methyl-5-hydroxy-6-metoxy-1, 4-benzoquinol methylase</fullName>
    </submittedName>
</protein>
<keyword evidence="2" id="KW-0808">Transferase</keyword>
<accession>A0A7W6AMY4</accession>